<name>A0A8X8XEX8_SALSN</name>
<dbReference type="SUPFAM" id="SSF57850">
    <property type="entry name" value="RING/U-box"/>
    <property type="match status" value="1"/>
</dbReference>
<organism evidence="10">
    <name type="scientific">Salvia splendens</name>
    <name type="common">Scarlet sage</name>
    <dbReference type="NCBI Taxonomy" id="180675"/>
    <lineage>
        <taxon>Eukaryota</taxon>
        <taxon>Viridiplantae</taxon>
        <taxon>Streptophyta</taxon>
        <taxon>Embryophyta</taxon>
        <taxon>Tracheophyta</taxon>
        <taxon>Spermatophyta</taxon>
        <taxon>Magnoliopsida</taxon>
        <taxon>eudicotyledons</taxon>
        <taxon>Gunneridae</taxon>
        <taxon>Pentapetalae</taxon>
        <taxon>asterids</taxon>
        <taxon>lamiids</taxon>
        <taxon>Lamiales</taxon>
        <taxon>Lamiaceae</taxon>
        <taxon>Nepetoideae</taxon>
        <taxon>Mentheae</taxon>
        <taxon>Salviinae</taxon>
        <taxon>Salvia</taxon>
        <taxon>Salvia subgen. Calosphace</taxon>
        <taxon>core Calosphace</taxon>
    </lineage>
</organism>
<keyword evidence="3" id="KW-0808">Transferase</keyword>
<evidence type="ECO:0000256" key="3">
    <source>
        <dbReference type="ARBA" id="ARBA00022679"/>
    </source>
</evidence>
<keyword evidence="4" id="KW-0479">Metal-binding</keyword>
<evidence type="ECO:0000256" key="6">
    <source>
        <dbReference type="ARBA" id="ARBA00022786"/>
    </source>
</evidence>
<protein>
    <recommendedName>
        <fullName evidence="2">RING-type E3 ubiquitin transferase</fullName>
        <ecNumber evidence="2">2.3.2.27</ecNumber>
    </recommendedName>
</protein>
<reference evidence="10" key="2">
    <citation type="submission" date="2020-08" db="EMBL/GenBank/DDBJ databases">
        <title>Plant Genome Project.</title>
        <authorList>
            <person name="Zhang R.-G."/>
        </authorList>
    </citation>
    <scope>NUCLEOTIDE SEQUENCE</scope>
    <source>
        <strain evidence="10">Huo1</strain>
        <tissue evidence="10">Leaf</tissue>
    </source>
</reference>
<evidence type="ECO:0000256" key="8">
    <source>
        <dbReference type="PROSITE-ProRule" id="PRU00175"/>
    </source>
</evidence>
<dbReference type="InterPro" id="IPR045191">
    <property type="entry name" value="MBR1/2-like"/>
</dbReference>
<evidence type="ECO:0000313" key="11">
    <source>
        <dbReference type="Proteomes" id="UP000298416"/>
    </source>
</evidence>
<dbReference type="GO" id="GO:0008270">
    <property type="term" value="F:zinc ion binding"/>
    <property type="evidence" value="ECO:0007669"/>
    <property type="project" value="UniProtKB-KW"/>
</dbReference>
<dbReference type="PANTHER" id="PTHR22937">
    <property type="entry name" value="E3 UBIQUITIN-PROTEIN LIGASE RNF165"/>
    <property type="match status" value="1"/>
</dbReference>
<sequence>MVMAMEERIAESERIAEEAMAEVVRTIFRRRLLSEAGPIPNYLGPLTPDSGETHSAPSEDKDDLFSQLKTHCYNGQEDDGEEKDDCCICLERLHRGLVATLHCRHEFHGCCIGRWLNRGKNFCPLCKGLLIKSCSSIACVL</sequence>
<keyword evidence="6" id="KW-0833">Ubl conjugation pathway</keyword>
<evidence type="ECO:0000259" key="9">
    <source>
        <dbReference type="PROSITE" id="PS50089"/>
    </source>
</evidence>
<dbReference type="Gene3D" id="3.30.40.10">
    <property type="entry name" value="Zinc/RING finger domain, C3HC4 (zinc finger)"/>
    <property type="match status" value="1"/>
</dbReference>
<dbReference type="PANTHER" id="PTHR22937:SF163">
    <property type="entry name" value="RING-TYPE E3 UBIQUITIN TRANSFERASE"/>
    <property type="match status" value="1"/>
</dbReference>
<evidence type="ECO:0000313" key="10">
    <source>
        <dbReference type="EMBL" id="KAG6412208.1"/>
    </source>
</evidence>
<reference evidence="10" key="1">
    <citation type="submission" date="2018-01" db="EMBL/GenBank/DDBJ databases">
        <authorList>
            <person name="Mao J.F."/>
        </authorList>
    </citation>
    <scope>NUCLEOTIDE SEQUENCE</scope>
    <source>
        <strain evidence="10">Huo1</strain>
        <tissue evidence="10">Leaf</tissue>
    </source>
</reference>
<evidence type="ECO:0000256" key="1">
    <source>
        <dbReference type="ARBA" id="ARBA00000900"/>
    </source>
</evidence>
<dbReference type="SMART" id="SM00184">
    <property type="entry name" value="RING"/>
    <property type="match status" value="1"/>
</dbReference>
<dbReference type="GO" id="GO:0061630">
    <property type="term" value="F:ubiquitin protein ligase activity"/>
    <property type="evidence" value="ECO:0007669"/>
    <property type="project" value="UniProtKB-EC"/>
</dbReference>
<keyword evidence="5 8" id="KW-0863">Zinc-finger</keyword>
<evidence type="ECO:0000256" key="2">
    <source>
        <dbReference type="ARBA" id="ARBA00012483"/>
    </source>
</evidence>
<comment type="caution">
    <text evidence="10">The sequence shown here is derived from an EMBL/GenBank/DDBJ whole genome shotgun (WGS) entry which is preliminary data.</text>
</comment>
<evidence type="ECO:0000256" key="4">
    <source>
        <dbReference type="ARBA" id="ARBA00022723"/>
    </source>
</evidence>
<accession>A0A8X8XEX8</accession>
<gene>
    <name evidence="10" type="ORF">SASPL_124879</name>
</gene>
<evidence type="ECO:0000256" key="5">
    <source>
        <dbReference type="ARBA" id="ARBA00022771"/>
    </source>
</evidence>
<comment type="catalytic activity">
    <reaction evidence="1">
        <text>S-ubiquitinyl-[E2 ubiquitin-conjugating enzyme]-L-cysteine + [acceptor protein]-L-lysine = [E2 ubiquitin-conjugating enzyme]-L-cysteine + N(6)-ubiquitinyl-[acceptor protein]-L-lysine.</text>
        <dbReference type="EC" id="2.3.2.27"/>
    </reaction>
</comment>
<dbReference type="AlphaFoldDB" id="A0A8X8XEX8"/>
<feature type="domain" description="RING-type" evidence="9">
    <location>
        <begin position="86"/>
        <end position="127"/>
    </location>
</feature>
<dbReference type="InterPro" id="IPR013083">
    <property type="entry name" value="Znf_RING/FYVE/PHD"/>
</dbReference>
<dbReference type="EC" id="2.3.2.27" evidence="2"/>
<keyword evidence="7" id="KW-0862">Zinc</keyword>
<proteinExistence type="predicted"/>
<keyword evidence="11" id="KW-1185">Reference proteome</keyword>
<dbReference type="InterPro" id="IPR001841">
    <property type="entry name" value="Znf_RING"/>
</dbReference>
<dbReference type="PROSITE" id="PS50089">
    <property type="entry name" value="ZF_RING_2"/>
    <property type="match status" value="1"/>
</dbReference>
<dbReference type="EMBL" id="PNBA02000009">
    <property type="protein sequence ID" value="KAG6412208.1"/>
    <property type="molecule type" value="Genomic_DNA"/>
</dbReference>
<evidence type="ECO:0000256" key="7">
    <source>
        <dbReference type="ARBA" id="ARBA00022833"/>
    </source>
</evidence>
<dbReference type="Pfam" id="PF13639">
    <property type="entry name" value="zf-RING_2"/>
    <property type="match status" value="1"/>
</dbReference>
<dbReference type="Proteomes" id="UP000298416">
    <property type="component" value="Unassembled WGS sequence"/>
</dbReference>